<reference evidence="1" key="1">
    <citation type="submission" date="2017-05" db="UniProtKB">
        <authorList>
            <consortium name="EnsemblMetazoa"/>
        </authorList>
    </citation>
    <scope>IDENTIFICATION</scope>
</reference>
<accession>A0A1X7V0U9</accession>
<name>A0A1X7V0U9_AMPQE</name>
<evidence type="ECO:0000313" key="1">
    <source>
        <dbReference type="EnsemblMetazoa" id="Aqu2.1.33865_001"/>
    </source>
</evidence>
<proteinExistence type="predicted"/>
<dbReference type="InParanoid" id="A0A1X7V0U9"/>
<dbReference type="EnsemblMetazoa" id="Aqu2.1.33865_001">
    <property type="protein sequence ID" value="Aqu2.1.33865_001"/>
    <property type="gene ID" value="Aqu2.1.33865"/>
</dbReference>
<protein>
    <submittedName>
        <fullName evidence="1">Uncharacterized protein</fullName>
    </submittedName>
</protein>
<sequence length="105" mass="12117">VNLGIYLHSERSYDEFLQILDKLEKYIPKKIVEHDGLMRHVHHQVLLGGNQMTAARACGSKMIRMNSTTDSKLLTGLLPVSEDWHTKSHFARDNMEVIIQHCVNY</sequence>
<organism evidence="1">
    <name type="scientific">Amphimedon queenslandica</name>
    <name type="common">Sponge</name>
    <dbReference type="NCBI Taxonomy" id="400682"/>
    <lineage>
        <taxon>Eukaryota</taxon>
        <taxon>Metazoa</taxon>
        <taxon>Porifera</taxon>
        <taxon>Demospongiae</taxon>
        <taxon>Heteroscleromorpha</taxon>
        <taxon>Haplosclerida</taxon>
        <taxon>Niphatidae</taxon>
        <taxon>Amphimedon</taxon>
    </lineage>
</organism>
<dbReference type="AlphaFoldDB" id="A0A1X7V0U9"/>